<dbReference type="InterPro" id="IPR036629">
    <property type="entry name" value="YjbJ_sf"/>
</dbReference>
<evidence type="ECO:0000256" key="1">
    <source>
        <dbReference type="SAM" id="MobiDB-lite"/>
    </source>
</evidence>
<protein>
    <recommendedName>
        <fullName evidence="4">CsbD-like domain-containing protein</fullName>
    </recommendedName>
</protein>
<dbReference type="PANTHER" id="PTHR40460:SF1">
    <property type="entry name" value="CSBD-LIKE DOMAIN-CONTAINING PROTEIN"/>
    <property type="match status" value="1"/>
</dbReference>
<dbReference type="OrthoDB" id="5309565at2759"/>
<dbReference type="PANTHER" id="PTHR40460">
    <property type="entry name" value="CHROMOSOME 1, WHOLE GENOME SHOTGUN SEQUENCE"/>
    <property type="match status" value="1"/>
</dbReference>
<accession>A0A9P8Y173</accession>
<comment type="caution">
    <text evidence="2">The sequence shown here is derived from an EMBL/GenBank/DDBJ whole genome shotgun (WGS) entry which is preliminary data.</text>
</comment>
<feature type="region of interest" description="Disordered" evidence="1">
    <location>
        <begin position="25"/>
        <end position="81"/>
    </location>
</feature>
<evidence type="ECO:0000313" key="2">
    <source>
        <dbReference type="EMBL" id="KAH7026176.1"/>
    </source>
</evidence>
<reference evidence="2" key="1">
    <citation type="journal article" date="2021" name="Nat. Commun.">
        <title>Genetic determinants of endophytism in the Arabidopsis root mycobiome.</title>
        <authorList>
            <person name="Mesny F."/>
            <person name="Miyauchi S."/>
            <person name="Thiergart T."/>
            <person name="Pickel B."/>
            <person name="Atanasova L."/>
            <person name="Karlsson M."/>
            <person name="Huettel B."/>
            <person name="Barry K.W."/>
            <person name="Haridas S."/>
            <person name="Chen C."/>
            <person name="Bauer D."/>
            <person name="Andreopoulos W."/>
            <person name="Pangilinan J."/>
            <person name="LaButti K."/>
            <person name="Riley R."/>
            <person name="Lipzen A."/>
            <person name="Clum A."/>
            <person name="Drula E."/>
            <person name="Henrissat B."/>
            <person name="Kohler A."/>
            <person name="Grigoriev I.V."/>
            <person name="Martin F.M."/>
            <person name="Hacquard S."/>
        </authorList>
    </citation>
    <scope>NUCLEOTIDE SEQUENCE</scope>
    <source>
        <strain evidence="2">MPI-CAGE-CH-0230</strain>
    </source>
</reference>
<feature type="compositionally biased region" description="Polar residues" evidence="1">
    <location>
        <begin position="104"/>
        <end position="125"/>
    </location>
</feature>
<evidence type="ECO:0008006" key="4">
    <source>
        <dbReference type="Google" id="ProtNLM"/>
    </source>
</evidence>
<evidence type="ECO:0000313" key="3">
    <source>
        <dbReference type="Proteomes" id="UP000756346"/>
    </source>
</evidence>
<dbReference type="AlphaFoldDB" id="A0A9P8Y173"/>
<dbReference type="SUPFAM" id="SSF69047">
    <property type="entry name" value="Hypothetical protein YjbJ"/>
    <property type="match status" value="1"/>
</dbReference>
<keyword evidence="3" id="KW-1185">Reference proteome</keyword>
<feature type="compositionally biased region" description="Polar residues" evidence="1">
    <location>
        <begin position="25"/>
        <end position="38"/>
    </location>
</feature>
<dbReference type="GeneID" id="70186622"/>
<proteinExistence type="predicted"/>
<feature type="compositionally biased region" description="Basic and acidic residues" evidence="1">
    <location>
        <begin position="166"/>
        <end position="180"/>
    </location>
</feature>
<dbReference type="EMBL" id="JAGTJQ010000008">
    <property type="protein sequence ID" value="KAH7026176.1"/>
    <property type="molecule type" value="Genomic_DNA"/>
</dbReference>
<dbReference type="Proteomes" id="UP000756346">
    <property type="component" value="Unassembled WGS sequence"/>
</dbReference>
<organism evidence="2 3">
    <name type="scientific">Microdochium trichocladiopsis</name>
    <dbReference type="NCBI Taxonomy" id="1682393"/>
    <lineage>
        <taxon>Eukaryota</taxon>
        <taxon>Fungi</taxon>
        <taxon>Dikarya</taxon>
        <taxon>Ascomycota</taxon>
        <taxon>Pezizomycotina</taxon>
        <taxon>Sordariomycetes</taxon>
        <taxon>Xylariomycetidae</taxon>
        <taxon>Xylariales</taxon>
        <taxon>Microdochiaceae</taxon>
        <taxon>Microdochium</taxon>
    </lineage>
</organism>
<gene>
    <name evidence="2" type="ORF">B0I36DRAFT_352076</name>
</gene>
<dbReference type="RefSeq" id="XP_046009393.1">
    <property type="nucleotide sequence ID" value="XM_046157076.1"/>
</dbReference>
<feature type="region of interest" description="Disordered" evidence="1">
    <location>
        <begin position="151"/>
        <end position="180"/>
    </location>
</feature>
<feature type="region of interest" description="Disordered" evidence="1">
    <location>
        <begin position="97"/>
        <end position="126"/>
    </location>
</feature>
<name>A0A9P8Y173_9PEZI</name>
<sequence>MSANDNTSTLKSVTDAITGTAQNVLGSITGSTGDQVQGQAKKDKADAEYNASQATAKGPGFTASSSGAVTADDPDRAKGSYNQTMGAAKETVGGLLGAEGLKQSGRQQNLEGQQQEAKGQVNDYTSGIGDRISGTVGGAVAGLTGNKAAQAEYQAQHDQGKTQQRGAEHDILKQAEADRQ</sequence>